<dbReference type="RefSeq" id="WP_108916595.1">
    <property type="nucleotide sequence ID" value="NZ_BGJY01000003.1"/>
</dbReference>
<accession>A0A2U1SSB6</accession>
<dbReference type="GO" id="GO:0016747">
    <property type="term" value="F:acyltransferase activity, transferring groups other than amino-acyl groups"/>
    <property type="evidence" value="ECO:0007669"/>
    <property type="project" value="InterPro"/>
</dbReference>
<protein>
    <submittedName>
        <fullName evidence="7">GNAT family N-acetyltransferase</fullName>
    </submittedName>
</protein>
<keyword evidence="8" id="KW-1185">Reference proteome</keyword>
<gene>
    <name evidence="7" type="ORF">C5689_07190</name>
</gene>
<dbReference type="OrthoDB" id="9799147at2"/>
<organism evidence="7 8">
    <name type="scientific">Methylosinus sporium</name>
    <dbReference type="NCBI Taxonomy" id="428"/>
    <lineage>
        <taxon>Bacteria</taxon>
        <taxon>Pseudomonadati</taxon>
        <taxon>Pseudomonadota</taxon>
        <taxon>Alphaproteobacteria</taxon>
        <taxon>Hyphomicrobiales</taxon>
        <taxon>Methylocystaceae</taxon>
        <taxon>Methylosinus</taxon>
    </lineage>
</organism>
<evidence type="ECO:0000256" key="1">
    <source>
        <dbReference type="ARBA" id="ARBA00022491"/>
    </source>
</evidence>
<dbReference type="Pfam" id="PF13508">
    <property type="entry name" value="Acetyltransf_7"/>
    <property type="match status" value="1"/>
</dbReference>
<keyword evidence="3 7" id="KW-0808">Transferase</keyword>
<keyword evidence="2" id="KW-1277">Toxin-antitoxin system</keyword>
<evidence type="ECO:0000256" key="2">
    <source>
        <dbReference type="ARBA" id="ARBA00022649"/>
    </source>
</evidence>
<dbReference type="PANTHER" id="PTHR36449:SF1">
    <property type="entry name" value="ACETYLTRANSFERASE"/>
    <property type="match status" value="1"/>
</dbReference>
<dbReference type="Proteomes" id="UP000245137">
    <property type="component" value="Unassembled WGS sequence"/>
</dbReference>
<reference evidence="7 8" key="1">
    <citation type="journal article" date="2018" name="Appl. Microbiol. Biotechnol.">
        <title>Co-cultivation of the strictly anaerobic methanogen Methanosarcina barkeri with aerobic methanotrophs in an oxygen-limited membrane bioreactor.</title>
        <authorList>
            <person name="In 't Zandt M.H."/>
            <person name="van den Bosch T.J.M."/>
            <person name="Rijkers R."/>
            <person name="van Kessel M.A.H.J."/>
            <person name="Jetten M.S.M."/>
            <person name="Welte C.U."/>
        </authorList>
    </citation>
    <scope>NUCLEOTIDE SEQUENCE [LARGE SCALE GENOMIC DNA]</scope>
    <source>
        <strain evidence="7 8">DSM 17706</strain>
    </source>
</reference>
<evidence type="ECO:0000313" key="8">
    <source>
        <dbReference type="Proteomes" id="UP000245137"/>
    </source>
</evidence>
<evidence type="ECO:0000313" key="7">
    <source>
        <dbReference type="EMBL" id="PWB94511.1"/>
    </source>
</evidence>
<dbReference type="PANTHER" id="PTHR36449">
    <property type="entry name" value="ACETYLTRANSFERASE-RELATED"/>
    <property type="match status" value="1"/>
</dbReference>
<dbReference type="SUPFAM" id="SSF55729">
    <property type="entry name" value="Acyl-CoA N-acyltransferases (Nat)"/>
    <property type="match status" value="1"/>
</dbReference>
<sequence length="175" mass="19243">MAETPPPLEPPAPLNESHELADFRCGETVLDEWLLRRALANMEAGASKTYVLCATGSQQVVGFYALSMGQILDREALGSMRRNMPRHIPSVILGRLAIDARWQGRGIGRALLHDAVSRSLRAAREVAARLLVVHAISPTAEAFYRHHGFMRLPMETPTLALDLVKLERVLGKEGG</sequence>
<keyword evidence="4" id="KW-0012">Acyltransferase</keyword>
<dbReference type="PROSITE" id="PS51186">
    <property type="entry name" value="GNAT"/>
    <property type="match status" value="1"/>
</dbReference>
<evidence type="ECO:0000256" key="5">
    <source>
        <dbReference type="ARBA" id="ARBA00049880"/>
    </source>
</evidence>
<dbReference type="Gene3D" id="3.40.630.30">
    <property type="match status" value="1"/>
</dbReference>
<dbReference type="AlphaFoldDB" id="A0A2U1SSB6"/>
<evidence type="ECO:0000259" key="6">
    <source>
        <dbReference type="PROSITE" id="PS51186"/>
    </source>
</evidence>
<evidence type="ECO:0000256" key="3">
    <source>
        <dbReference type="ARBA" id="ARBA00022679"/>
    </source>
</evidence>
<evidence type="ECO:0000256" key="4">
    <source>
        <dbReference type="ARBA" id="ARBA00023315"/>
    </source>
</evidence>
<name>A0A2U1SSB6_METSR</name>
<dbReference type="InterPro" id="IPR000182">
    <property type="entry name" value="GNAT_dom"/>
</dbReference>
<dbReference type="CDD" id="cd04301">
    <property type="entry name" value="NAT_SF"/>
    <property type="match status" value="1"/>
</dbReference>
<dbReference type="InterPro" id="IPR016181">
    <property type="entry name" value="Acyl_CoA_acyltransferase"/>
</dbReference>
<comment type="catalytic activity">
    <reaction evidence="5">
        <text>glycyl-tRNA(Gly) + acetyl-CoA = N-acetylglycyl-tRNA(Gly) + CoA + H(+)</text>
        <dbReference type="Rhea" id="RHEA:81867"/>
        <dbReference type="Rhea" id="RHEA-COMP:9683"/>
        <dbReference type="Rhea" id="RHEA-COMP:19766"/>
        <dbReference type="ChEBI" id="CHEBI:15378"/>
        <dbReference type="ChEBI" id="CHEBI:57287"/>
        <dbReference type="ChEBI" id="CHEBI:57288"/>
        <dbReference type="ChEBI" id="CHEBI:78522"/>
        <dbReference type="ChEBI" id="CHEBI:232036"/>
    </reaction>
</comment>
<dbReference type="EMBL" id="PUIV01000007">
    <property type="protein sequence ID" value="PWB94511.1"/>
    <property type="molecule type" value="Genomic_DNA"/>
</dbReference>
<keyword evidence="1" id="KW-0678">Repressor</keyword>
<proteinExistence type="predicted"/>
<feature type="domain" description="N-acetyltransferase" evidence="6">
    <location>
        <begin position="6"/>
        <end position="168"/>
    </location>
</feature>
<comment type="caution">
    <text evidence="7">The sequence shown here is derived from an EMBL/GenBank/DDBJ whole genome shotgun (WGS) entry which is preliminary data.</text>
</comment>